<dbReference type="PANTHER" id="PTHR46704:SF1">
    <property type="entry name" value="TELOMERE LENGTH REGULATION PROTEIN TEL2 HOMOLOG"/>
    <property type="match status" value="1"/>
</dbReference>
<sequence length="150" mass="16277">MDLWVLVLGKPNSILEDGAYATTKILPVPFINLEASNLSAINSALMYAVLESQIKKKPCIVTFDQPLFLKAAEIVSSADSSSPLSTIHVRLGGFHLLMSFLGSIGYIMRGSGIEELWSTVYAKNTVPHLLSGHAFSRSLRAHLLTVCGFV</sequence>
<protein>
    <submittedName>
        <fullName evidence="1">Uncharacterized protein</fullName>
    </submittedName>
</protein>
<dbReference type="Proteomes" id="UP001353858">
    <property type="component" value="Unassembled WGS sequence"/>
</dbReference>
<dbReference type="EMBL" id="JARPUR010000002">
    <property type="protein sequence ID" value="KAK4880980.1"/>
    <property type="molecule type" value="Genomic_DNA"/>
</dbReference>
<gene>
    <name evidence="1" type="ORF">RN001_004299</name>
</gene>
<evidence type="ECO:0000313" key="2">
    <source>
        <dbReference type="Proteomes" id="UP001353858"/>
    </source>
</evidence>
<reference evidence="2" key="1">
    <citation type="submission" date="2023-01" db="EMBL/GenBank/DDBJ databases">
        <title>Key to firefly adult light organ development and bioluminescence: homeobox transcription factors regulate luciferase expression and transportation to peroxisome.</title>
        <authorList>
            <person name="Fu X."/>
        </authorList>
    </citation>
    <scope>NUCLEOTIDE SEQUENCE [LARGE SCALE GENOMIC DNA]</scope>
</reference>
<comment type="caution">
    <text evidence="1">The sequence shown here is derived from an EMBL/GenBank/DDBJ whole genome shotgun (WGS) entry which is preliminary data.</text>
</comment>
<organism evidence="1 2">
    <name type="scientific">Aquatica leii</name>
    <dbReference type="NCBI Taxonomy" id="1421715"/>
    <lineage>
        <taxon>Eukaryota</taxon>
        <taxon>Metazoa</taxon>
        <taxon>Ecdysozoa</taxon>
        <taxon>Arthropoda</taxon>
        <taxon>Hexapoda</taxon>
        <taxon>Insecta</taxon>
        <taxon>Pterygota</taxon>
        <taxon>Neoptera</taxon>
        <taxon>Endopterygota</taxon>
        <taxon>Coleoptera</taxon>
        <taxon>Polyphaga</taxon>
        <taxon>Elateriformia</taxon>
        <taxon>Elateroidea</taxon>
        <taxon>Lampyridae</taxon>
        <taxon>Luciolinae</taxon>
        <taxon>Aquatica</taxon>
    </lineage>
</organism>
<name>A0AAN7SRM7_9COLE</name>
<accession>A0AAN7SRM7</accession>
<keyword evidence="2" id="KW-1185">Reference proteome</keyword>
<evidence type="ECO:0000313" key="1">
    <source>
        <dbReference type="EMBL" id="KAK4880980.1"/>
    </source>
</evidence>
<dbReference type="PANTHER" id="PTHR46704">
    <property type="entry name" value="CXC DOMAIN-CONTAINING PROTEIN-RELATED"/>
    <property type="match status" value="1"/>
</dbReference>
<proteinExistence type="predicted"/>
<dbReference type="AlphaFoldDB" id="A0AAN7SRM7"/>